<keyword evidence="5 9" id="KW-0798">TonB box</keyword>
<dbReference type="Gene3D" id="2.40.170.20">
    <property type="entry name" value="TonB-dependent receptor, beta-barrel domain"/>
    <property type="match status" value="1"/>
</dbReference>
<sequence length="851" mass="92579">MQKALFTGFIASSAFGTVALAQDDENVEEQGKITVTGSRIKRSDVEGALPVTVITREQIELSGESNAADFLRNLTFNSAGSLRPQSGSSAQGESSLNLRGIGASRTLVLVDGRRLAKAPGTGATQDLNTIPMGAIERIEVLSDGASAIYGSDAIGGVVNVITRKDYQGAEIMIGGAEVSIPTNGGEREEGSILFGAAGDRSSITVGMSWNDREIIFARDLPWSAGTGASLFGNNFSVVGADGGVTFGFIPTANDNYCGFAANTAFFQSADGLCRYDFTQVSADEASIENRSFYAKAEHEVNDNWSLFGNASYSKTNSFGRYAPVPDARFFDDPANPVFFALTPTSPNNPTNPASPLYDPSLGLDPQPMDWWHRFDAVGPRDSTVGTTLTDMLLGTTGVIGNAEVEFGVRHTNNVRTDVGRNYLLRSVAQQLIENGEYSLANPYGNPDALQRMRITVFRDSKYDQNEYYGTVSFDAFDMANGPVSMAIGAEYREEKYVDQYDPQSESGAVGGSAGNSAGGNRDVTSIFFEALVPILDNLEMNLAGRYDDYSDFGSEFSPKASFRWQPMDNLTVRASYGQGFRAPTLDILTQQPSFSADSVRDPVTCELAVGDPDSSCQINAQVIANSSLQAETSDQFAIGVAYEPTDWFNMTVDYFDIEIDNRIRGFSSQTLIDFPERAPAGLGCERDASGRITQCIRGFGNQGEYKISGLDLNFRFNYELFGGNVTNNLQISHMLNQQLSQTDGTLSDDIVGTDGLPEQRAVLNNVYAYGDWSLAYNINYIDGQETVGSWTTHDVQVNYFAPWDGKFTVGVRNAGEKFPPIDQGNQGSRDYDFNLYDGYGRITYFRYTQSF</sequence>
<evidence type="ECO:0000256" key="7">
    <source>
        <dbReference type="ARBA" id="ARBA00023237"/>
    </source>
</evidence>
<accession>A0ABV7J9Q4</accession>
<keyword evidence="2 8" id="KW-0813">Transport</keyword>
<comment type="caution">
    <text evidence="13">The sequence shown here is derived from an EMBL/GenBank/DDBJ whole genome shotgun (WGS) entry which is preliminary data.</text>
</comment>
<comment type="similarity">
    <text evidence="8 9">Belongs to the TonB-dependent receptor family.</text>
</comment>
<dbReference type="InterPro" id="IPR012910">
    <property type="entry name" value="Plug_dom"/>
</dbReference>
<keyword evidence="3 8" id="KW-1134">Transmembrane beta strand</keyword>
<feature type="domain" description="TonB-dependent receptor-like beta-barrel" evidence="11">
    <location>
        <begin position="397"/>
        <end position="813"/>
    </location>
</feature>
<evidence type="ECO:0000256" key="4">
    <source>
        <dbReference type="ARBA" id="ARBA00022692"/>
    </source>
</evidence>
<dbReference type="RefSeq" id="WP_232781847.1">
    <property type="nucleotide sequence ID" value="NZ_JBHRTS010000005.1"/>
</dbReference>
<dbReference type="InterPro" id="IPR036942">
    <property type="entry name" value="Beta-barrel_TonB_sf"/>
</dbReference>
<evidence type="ECO:0000256" key="2">
    <source>
        <dbReference type="ARBA" id="ARBA00022448"/>
    </source>
</evidence>
<protein>
    <submittedName>
        <fullName evidence="13">TonB-dependent receptor plug domain-containing protein</fullName>
    </submittedName>
</protein>
<evidence type="ECO:0000313" key="13">
    <source>
        <dbReference type="EMBL" id="MFC3194851.1"/>
    </source>
</evidence>
<keyword evidence="7 8" id="KW-0998">Cell outer membrane</keyword>
<evidence type="ECO:0000256" key="6">
    <source>
        <dbReference type="ARBA" id="ARBA00023136"/>
    </source>
</evidence>
<dbReference type="EMBL" id="JBHRTS010000005">
    <property type="protein sequence ID" value="MFC3194851.1"/>
    <property type="molecule type" value="Genomic_DNA"/>
</dbReference>
<reference evidence="14" key="1">
    <citation type="journal article" date="2019" name="Int. J. Syst. Evol. Microbiol.">
        <title>The Global Catalogue of Microorganisms (GCM) 10K type strain sequencing project: providing services to taxonomists for standard genome sequencing and annotation.</title>
        <authorList>
            <consortium name="The Broad Institute Genomics Platform"/>
            <consortium name="The Broad Institute Genome Sequencing Center for Infectious Disease"/>
            <person name="Wu L."/>
            <person name="Ma J."/>
        </authorList>
    </citation>
    <scope>NUCLEOTIDE SEQUENCE [LARGE SCALE GENOMIC DNA]</scope>
    <source>
        <strain evidence="14">KCTC 42953</strain>
    </source>
</reference>
<dbReference type="CDD" id="cd01347">
    <property type="entry name" value="ligand_gated_channel"/>
    <property type="match status" value="1"/>
</dbReference>
<evidence type="ECO:0000259" key="12">
    <source>
        <dbReference type="Pfam" id="PF07715"/>
    </source>
</evidence>
<organism evidence="13 14">
    <name type="scientific">Marinicella sediminis</name>
    <dbReference type="NCBI Taxonomy" id="1792834"/>
    <lineage>
        <taxon>Bacteria</taxon>
        <taxon>Pseudomonadati</taxon>
        <taxon>Pseudomonadota</taxon>
        <taxon>Gammaproteobacteria</taxon>
        <taxon>Lysobacterales</taxon>
        <taxon>Marinicellaceae</taxon>
        <taxon>Marinicella</taxon>
    </lineage>
</organism>
<evidence type="ECO:0000256" key="3">
    <source>
        <dbReference type="ARBA" id="ARBA00022452"/>
    </source>
</evidence>
<keyword evidence="4 8" id="KW-0812">Transmembrane</keyword>
<dbReference type="Pfam" id="PF07715">
    <property type="entry name" value="Plug"/>
    <property type="match status" value="1"/>
</dbReference>
<dbReference type="Proteomes" id="UP001595533">
    <property type="component" value="Unassembled WGS sequence"/>
</dbReference>
<evidence type="ECO:0000256" key="10">
    <source>
        <dbReference type="SAM" id="MobiDB-lite"/>
    </source>
</evidence>
<feature type="region of interest" description="Disordered" evidence="10">
    <location>
        <begin position="498"/>
        <end position="517"/>
    </location>
</feature>
<keyword evidence="13" id="KW-0675">Receptor</keyword>
<evidence type="ECO:0000256" key="9">
    <source>
        <dbReference type="RuleBase" id="RU003357"/>
    </source>
</evidence>
<proteinExistence type="inferred from homology"/>
<evidence type="ECO:0000256" key="8">
    <source>
        <dbReference type="PROSITE-ProRule" id="PRU01360"/>
    </source>
</evidence>
<dbReference type="PROSITE" id="PS52016">
    <property type="entry name" value="TONB_DEPENDENT_REC_3"/>
    <property type="match status" value="1"/>
</dbReference>
<comment type="subcellular location">
    <subcellularLocation>
        <location evidence="1 8">Cell outer membrane</location>
        <topology evidence="1 8">Multi-pass membrane protein</topology>
    </subcellularLocation>
</comment>
<dbReference type="PANTHER" id="PTHR47234:SF2">
    <property type="entry name" value="TONB-DEPENDENT RECEPTOR"/>
    <property type="match status" value="1"/>
</dbReference>
<dbReference type="Pfam" id="PF00593">
    <property type="entry name" value="TonB_dep_Rec_b-barrel"/>
    <property type="match status" value="1"/>
</dbReference>
<feature type="domain" description="TonB-dependent receptor plug" evidence="12">
    <location>
        <begin position="49"/>
        <end position="157"/>
    </location>
</feature>
<dbReference type="Gene3D" id="2.170.130.10">
    <property type="entry name" value="TonB-dependent receptor, plug domain"/>
    <property type="match status" value="1"/>
</dbReference>
<name>A0ABV7J9Q4_9GAMM</name>
<dbReference type="PANTHER" id="PTHR47234">
    <property type="match status" value="1"/>
</dbReference>
<dbReference type="InterPro" id="IPR037066">
    <property type="entry name" value="Plug_dom_sf"/>
</dbReference>
<dbReference type="InterPro" id="IPR039426">
    <property type="entry name" value="TonB-dep_rcpt-like"/>
</dbReference>
<evidence type="ECO:0000259" key="11">
    <source>
        <dbReference type="Pfam" id="PF00593"/>
    </source>
</evidence>
<evidence type="ECO:0000256" key="1">
    <source>
        <dbReference type="ARBA" id="ARBA00004571"/>
    </source>
</evidence>
<evidence type="ECO:0000256" key="5">
    <source>
        <dbReference type="ARBA" id="ARBA00023077"/>
    </source>
</evidence>
<dbReference type="InterPro" id="IPR000531">
    <property type="entry name" value="Beta-barrel_TonB"/>
</dbReference>
<keyword evidence="14" id="KW-1185">Reference proteome</keyword>
<feature type="compositionally biased region" description="Gly residues" evidence="10">
    <location>
        <begin position="508"/>
        <end position="517"/>
    </location>
</feature>
<gene>
    <name evidence="13" type="ORF">ACFODZ_11430</name>
</gene>
<keyword evidence="6 8" id="KW-0472">Membrane</keyword>
<evidence type="ECO:0000313" key="14">
    <source>
        <dbReference type="Proteomes" id="UP001595533"/>
    </source>
</evidence>
<dbReference type="SUPFAM" id="SSF56935">
    <property type="entry name" value="Porins"/>
    <property type="match status" value="1"/>
</dbReference>